<keyword evidence="1" id="KW-1185">Reference proteome</keyword>
<proteinExistence type="predicted"/>
<dbReference type="Proteomes" id="UP000095287">
    <property type="component" value="Unplaced"/>
</dbReference>
<accession>A0A1I8ACA7</accession>
<evidence type="ECO:0000313" key="2">
    <source>
        <dbReference type="WBParaSite" id="L893_g4275.t1"/>
    </source>
</evidence>
<reference evidence="2" key="1">
    <citation type="submission" date="2016-11" db="UniProtKB">
        <authorList>
            <consortium name="WormBaseParasite"/>
        </authorList>
    </citation>
    <scope>IDENTIFICATION</scope>
</reference>
<organism evidence="1 2">
    <name type="scientific">Steinernema glaseri</name>
    <dbReference type="NCBI Taxonomy" id="37863"/>
    <lineage>
        <taxon>Eukaryota</taxon>
        <taxon>Metazoa</taxon>
        <taxon>Ecdysozoa</taxon>
        <taxon>Nematoda</taxon>
        <taxon>Chromadorea</taxon>
        <taxon>Rhabditida</taxon>
        <taxon>Tylenchina</taxon>
        <taxon>Panagrolaimomorpha</taxon>
        <taxon>Strongyloidoidea</taxon>
        <taxon>Steinernematidae</taxon>
        <taxon>Steinernema</taxon>
    </lineage>
</organism>
<name>A0A1I8ACA7_9BILA</name>
<dbReference type="AlphaFoldDB" id="A0A1I8ACA7"/>
<dbReference type="WBParaSite" id="L893_g4275.t1">
    <property type="protein sequence ID" value="L893_g4275.t1"/>
    <property type="gene ID" value="L893_g4275"/>
</dbReference>
<protein>
    <submittedName>
        <fullName evidence="2">RNA chaperone Hfq</fullName>
    </submittedName>
</protein>
<sequence length="70" mass="7642">MLLFLKLSSFDVEKLIHQLKRAASVQHLSVLFGNGSLVKEVLSDSENICLCLDNTVVLTIAVQKSRAVTG</sequence>
<evidence type="ECO:0000313" key="1">
    <source>
        <dbReference type="Proteomes" id="UP000095287"/>
    </source>
</evidence>